<comment type="caution">
    <text evidence="5">The sequence shown here is derived from an EMBL/GenBank/DDBJ whole genome shotgun (WGS) entry which is preliminary data.</text>
</comment>
<protein>
    <submittedName>
        <fullName evidence="5">AraC-like DNA-binding protein</fullName>
    </submittedName>
</protein>
<dbReference type="SMART" id="SM00342">
    <property type="entry name" value="HTH_ARAC"/>
    <property type="match status" value="1"/>
</dbReference>
<accession>A0A316EUG9</accession>
<dbReference type="RefSeq" id="WP_109742811.1">
    <property type="nucleotide sequence ID" value="NZ_QGGO01000009.1"/>
</dbReference>
<dbReference type="EMBL" id="QGGO01000009">
    <property type="protein sequence ID" value="PWK26858.1"/>
    <property type="molecule type" value="Genomic_DNA"/>
</dbReference>
<dbReference type="OrthoDB" id="9793451at2"/>
<evidence type="ECO:0000256" key="2">
    <source>
        <dbReference type="ARBA" id="ARBA00023125"/>
    </source>
</evidence>
<dbReference type="InterPro" id="IPR018060">
    <property type="entry name" value="HTH_AraC"/>
</dbReference>
<evidence type="ECO:0000256" key="3">
    <source>
        <dbReference type="ARBA" id="ARBA00023163"/>
    </source>
</evidence>
<keyword evidence="3" id="KW-0804">Transcription</keyword>
<sequence length="298" mass="34871">MEKTAFTLINPQNGDLAFKIFSFDNNSPFDHLQRHNYYTILLLTEGEGTLKANLSEYQFSEKIMCCFTPYQPYMIQTEGEISGLAISFHPDFFCIHRHQQEIASNGVLFNNIYKPPFFNITDDDIIQLYSLISQMKTEVEKNELAKHESLVLYLKIFVINTIRIKVREYEQAKKLLSYSKEPPILQELKVAIEKHYNSKHTASEYADLLNITPKNLSKLVKSYFNKTLTDLISERIIIEAKRELYLTSKPIKAIAYDLGFSDEYYFSRFFKKNVEVSPLMYRETVGYNRDILLIPENN</sequence>
<dbReference type="PANTHER" id="PTHR43280:SF32">
    <property type="entry name" value="TRANSCRIPTIONAL REGULATORY PROTEIN"/>
    <property type="match status" value="1"/>
</dbReference>
<keyword evidence="2 5" id="KW-0238">DNA-binding</keyword>
<dbReference type="Proteomes" id="UP000245489">
    <property type="component" value="Unassembled WGS sequence"/>
</dbReference>
<proteinExistence type="predicted"/>
<reference evidence="5 6" key="1">
    <citation type="submission" date="2018-05" db="EMBL/GenBank/DDBJ databases">
        <title>Genomic Encyclopedia of Archaeal and Bacterial Type Strains, Phase II (KMG-II): from individual species to whole genera.</title>
        <authorList>
            <person name="Goeker M."/>
        </authorList>
    </citation>
    <scope>NUCLEOTIDE SEQUENCE [LARGE SCALE GENOMIC DNA]</scope>
    <source>
        <strain evidence="5 6">DSM 22214</strain>
    </source>
</reference>
<dbReference type="InterPro" id="IPR009057">
    <property type="entry name" value="Homeodomain-like_sf"/>
</dbReference>
<keyword evidence="1" id="KW-0805">Transcription regulation</keyword>
<dbReference type="GO" id="GO:0003700">
    <property type="term" value="F:DNA-binding transcription factor activity"/>
    <property type="evidence" value="ECO:0007669"/>
    <property type="project" value="InterPro"/>
</dbReference>
<keyword evidence="6" id="KW-1185">Reference proteome</keyword>
<dbReference type="PROSITE" id="PS01124">
    <property type="entry name" value="HTH_ARAC_FAMILY_2"/>
    <property type="match status" value="1"/>
</dbReference>
<organism evidence="5 6">
    <name type="scientific">Arcicella aurantiaca</name>
    <dbReference type="NCBI Taxonomy" id="591202"/>
    <lineage>
        <taxon>Bacteria</taxon>
        <taxon>Pseudomonadati</taxon>
        <taxon>Bacteroidota</taxon>
        <taxon>Cytophagia</taxon>
        <taxon>Cytophagales</taxon>
        <taxon>Flectobacillaceae</taxon>
        <taxon>Arcicella</taxon>
    </lineage>
</organism>
<evidence type="ECO:0000313" key="6">
    <source>
        <dbReference type="Proteomes" id="UP000245489"/>
    </source>
</evidence>
<evidence type="ECO:0000313" key="5">
    <source>
        <dbReference type="EMBL" id="PWK26858.1"/>
    </source>
</evidence>
<evidence type="ECO:0000259" key="4">
    <source>
        <dbReference type="PROSITE" id="PS01124"/>
    </source>
</evidence>
<dbReference type="GO" id="GO:0043565">
    <property type="term" value="F:sequence-specific DNA binding"/>
    <property type="evidence" value="ECO:0007669"/>
    <property type="project" value="InterPro"/>
</dbReference>
<dbReference type="AlphaFoldDB" id="A0A316EUG9"/>
<dbReference type="SUPFAM" id="SSF46689">
    <property type="entry name" value="Homeodomain-like"/>
    <property type="match status" value="1"/>
</dbReference>
<dbReference type="PANTHER" id="PTHR43280">
    <property type="entry name" value="ARAC-FAMILY TRANSCRIPTIONAL REGULATOR"/>
    <property type="match status" value="1"/>
</dbReference>
<evidence type="ECO:0000256" key="1">
    <source>
        <dbReference type="ARBA" id="ARBA00023015"/>
    </source>
</evidence>
<name>A0A316EUG9_9BACT</name>
<gene>
    <name evidence="5" type="ORF">LV89_02064</name>
</gene>
<dbReference type="Gene3D" id="1.10.10.60">
    <property type="entry name" value="Homeodomain-like"/>
    <property type="match status" value="2"/>
</dbReference>
<dbReference type="Pfam" id="PF12833">
    <property type="entry name" value="HTH_18"/>
    <property type="match status" value="1"/>
</dbReference>
<feature type="domain" description="HTH araC/xylS-type" evidence="4">
    <location>
        <begin position="186"/>
        <end position="284"/>
    </location>
</feature>